<feature type="chain" id="PRO_5001834597" description="Ig-like domain-containing protein" evidence="4">
    <location>
        <begin position="21"/>
        <end position="252"/>
    </location>
</feature>
<dbReference type="GO" id="GO:0050852">
    <property type="term" value="P:T cell receptor signaling pathway"/>
    <property type="evidence" value="ECO:0007669"/>
    <property type="project" value="TreeGrafter"/>
</dbReference>
<dbReference type="PANTHER" id="PTHR24100">
    <property type="entry name" value="BUTYROPHILIN"/>
    <property type="match status" value="1"/>
</dbReference>
<dbReference type="GeneTree" id="ENSGT01150000287359"/>
<dbReference type="InterPro" id="IPR003599">
    <property type="entry name" value="Ig_sub"/>
</dbReference>
<dbReference type="AlphaFoldDB" id="A0A087YJK0"/>
<dbReference type="PROSITE" id="PS50835">
    <property type="entry name" value="IG_LIKE"/>
    <property type="match status" value="2"/>
</dbReference>
<evidence type="ECO:0000256" key="3">
    <source>
        <dbReference type="ARBA" id="ARBA00023319"/>
    </source>
</evidence>
<dbReference type="GO" id="GO:0005102">
    <property type="term" value="F:signaling receptor binding"/>
    <property type="evidence" value="ECO:0007669"/>
    <property type="project" value="TreeGrafter"/>
</dbReference>
<proteinExistence type="predicted"/>
<dbReference type="Ensembl" id="ENSPFOT00000018225.2">
    <property type="protein sequence ID" value="ENSPFOP00000018203.2"/>
    <property type="gene ID" value="ENSPFOG00000018112.2"/>
</dbReference>
<dbReference type="SMART" id="SM00409">
    <property type="entry name" value="IG"/>
    <property type="match status" value="2"/>
</dbReference>
<reference evidence="6" key="3">
    <citation type="submission" date="2025-09" db="UniProtKB">
        <authorList>
            <consortium name="Ensembl"/>
        </authorList>
    </citation>
    <scope>IDENTIFICATION</scope>
</reference>
<evidence type="ECO:0000256" key="1">
    <source>
        <dbReference type="ARBA" id="ARBA00004370"/>
    </source>
</evidence>
<evidence type="ECO:0000259" key="5">
    <source>
        <dbReference type="PROSITE" id="PS50835"/>
    </source>
</evidence>
<evidence type="ECO:0000256" key="2">
    <source>
        <dbReference type="ARBA" id="ARBA00023136"/>
    </source>
</evidence>
<keyword evidence="7" id="KW-1185">Reference proteome</keyword>
<feature type="domain" description="Ig-like" evidence="5">
    <location>
        <begin position="30"/>
        <end position="128"/>
    </location>
</feature>
<evidence type="ECO:0000256" key="4">
    <source>
        <dbReference type="SAM" id="SignalP"/>
    </source>
</evidence>
<sequence>MELLLLLCLCVSTWTGKTSADENGLITVNVSQSSDAILPCSPTTKEDLSFKSFKWRKDGLNVFHYDAGNHYNNGLRGQDPQFKDRVSFFQDQLRSGNASIQIQNVTIQDSGIYSCEISRLDSGSQTFNIKLVVNVPTLHATEDSDVMLPCSLSGKDLRQQVFDWKKDGQEVFLYNNGDHYNNGQHENFKNRVEFFQDQLQFGNASIRIKNTKQTDSGNYSCTFPRLQPPGQQFYMKLVVRKYKTFCPILKES</sequence>
<dbReference type="Gene3D" id="2.60.40.10">
    <property type="entry name" value="Immunoglobulins"/>
    <property type="match status" value="2"/>
</dbReference>
<dbReference type="GO" id="GO:0001817">
    <property type="term" value="P:regulation of cytokine production"/>
    <property type="evidence" value="ECO:0007669"/>
    <property type="project" value="TreeGrafter"/>
</dbReference>
<dbReference type="SMART" id="SM00406">
    <property type="entry name" value="IGv"/>
    <property type="match status" value="2"/>
</dbReference>
<dbReference type="GO" id="GO:0009897">
    <property type="term" value="C:external side of plasma membrane"/>
    <property type="evidence" value="ECO:0007669"/>
    <property type="project" value="TreeGrafter"/>
</dbReference>
<accession>A0A087YJK0</accession>
<dbReference type="Proteomes" id="UP000028760">
    <property type="component" value="Unassembled WGS sequence"/>
</dbReference>
<keyword evidence="2" id="KW-0472">Membrane</keyword>
<dbReference type="EMBL" id="AYCK01002442">
    <property type="status" value="NOT_ANNOTATED_CDS"/>
    <property type="molecule type" value="Genomic_DNA"/>
</dbReference>
<dbReference type="PANTHER" id="PTHR24100:SF151">
    <property type="entry name" value="ICOS LIGAND"/>
    <property type="match status" value="1"/>
</dbReference>
<protein>
    <recommendedName>
        <fullName evidence="5">Ig-like domain-containing protein</fullName>
    </recommendedName>
</protein>
<evidence type="ECO:0000313" key="7">
    <source>
        <dbReference type="Proteomes" id="UP000028760"/>
    </source>
</evidence>
<dbReference type="InterPro" id="IPR007110">
    <property type="entry name" value="Ig-like_dom"/>
</dbReference>
<dbReference type="InterPro" id="IPR013783">
    <property type="entry name" value="Ig-like_fold"/>
</dbReference>
<evidence type="ECO:0000313" key="6">
    <source>
        <dbReference type="Ensembl" id="ENSPFOP00000018203.2"/>
    </source>
</evidence>
<dbReference type="InterPro" id="IPR036179">
    <property type="entry name" value="Ig-like_dom_sf"/>
</dbReference>
<reference evidence="6" key="2">
    <citation type="submission" date="2025-08" db="UniProtKB">
        <authorList>
            <consortium name="Ensembl"/>
        </authorList>
    </citation>
    <scope>IDENTIFICATION</scope>
</reference>
<dbReference type="SUPFAM" id="SSF48726">
    <property type="entry name" value="Immunoglobulin"/>
    <property type="match status" value="2"/>
</dbReference>
<dbReference type="InterPro" id="IPR050504">
    <property type="entry name" value="IgSF_BTN/MOG"/>
</dbReference>
<feature type="signal peptide" evidence="4">
    <location>
        <begin position="1"/>
        <end position="20"/>
    </location>
</feature>
<dbReference type="InterPro" id="IPR013106">
    <property type="entry name" value="Ig_V-set"/>
</dbReference>
<reference evidence="7" key="1">
    <citation type="submission" date="2013-10" db="EMBL/GenBank/DDBJ databases">
        <authorList>
            <person name="Schartl M."/>
            <person name="Warren W."/>
        </authorList>
    </citation>
    <scope>NUCLEOTIDE SEQUENCE [LARGE SCALE GENOMIC DNA]</scope>
    <source>
        <strain evidence="7">female</strain>
    </source>
</reference>
<comment type="subcellular location">
    <subcellularLocation>
        <location evidence="1">Membrane</location>
    </subcellularLocation>
</comment>
<dbReference type="OMA" id="HICSDIC"/>
<organism evidence="6 7">
    <name type="scientific">Poecilia formosa</name>
    <name type="common">Amazon molly</name>
    <name type="synonym">Limia formosa</name>
    <dbReference type="NCBI Taxonomy" id="48698"/>
    <lineage>
        <taxon>Eukaryota</taxon>
        <taxon>Metazoa</taxon>
        <taxon>Chordata</taxon>
        <taxon>Craniata</taxon>
        <taxon>Vertebrata</taxon>
        <taxon>Euteleostomi</taxon>
        <taxon>Actinopterygii</taxon>
        <taxon>Neopterygii</taxon>
        <taxon>Teleostei</taxon>
        <taxon>Neoteleostei</taxon>
        <taxon>Acanthomorphata</taxon>
        <taxon>Ovalentaria</taxon>
        <taxon>Atherinomorphae</taxon>
        <taxon>Cyprinodontiformes</taxon>
        <taxon>Poeciliidae</taxon>
        <taxon>Poeciliinae</taxon>
        <taxon>Poecilia</taxon>
    </lineage>
</organism>
<name>A0A087YJK0_POEFO</name>
<feature type="domain" description="Ig-like" evidence="5">
    <location>
        <begin position="129"/>
        <end position="222"/>
    </location>
</feature>
<dbReference type="Pfam" id="PF07686">
    <property type="entry name" value="V-set"/>
    <property type="match status" value="2"/>
</dbReference>
<keyword evidence="3" id="KW-0393">Immunoglobulin domain</keyword>
<keyword evidence="4" id="KW-0732">Signal</keyword>